<feature type="region of interest" description="Disordered" evidence="3">
    <location>
        <begin position="192"/>
        <end position="220"/>
    </location>
</feature>
<dbReference type="InterPro" id="IPR001245">
    <property type="entry name" value="Ser-Thr/Tyr_kinase_cat_dom"/>
</dbReference>
<dbReference type="PANTHER" id="PTHR24416:SF580">
    <property type="entry name" value="DISCOIDIN DOMAIN RECEPTOR, ISOFORM F"/>
    <property type="match status" value="1"/>
</dbReference>
<dbReference type="PANTHER" id="PTHR24416">
    <property type="entry name" value="TYROSINE-PROTEIN KINASE RECEPTOR"/>
    <property type="match status" value="1"/>
</dbReference>
<dbReference type="GO" id="GO:0005524">
    <property type="term" value="F:ATP binding"/>
    <property type="evidence" value="ECO:0007669"/>
    <property type="project" value="UniProtKB-UniRule"/>
</dbReference>
<evidence type="ECO:0000256" key="3">
    <source>
        <dbReference type="SAM" id="MobiDB-lite"/>
    </source>
</evidence>
<dbReference type="InterPro" id="IPR000719">
    <property type="entry name" value="Prot_kinase_dom"/>
</dbReference>
<dbReference type="GO" id="GO:0010976">
    <property type="term" value="P:positive regulation of neuron projection development"/>
    <property type="evidence" value="ECO:0007669"/>
    <property type="project" value="TreeGrafter"/>
</dbReference>
<evidence type="ECO:0000259" key="5">
    <source>
        <dbReference type="PROSITE" id="PS50011"/>
    </source>
</evidence>
<dbReference type="Proteomes" id="UP000678499">
    <property type="component" value="Unassembled WGS sequence"/>
</dbReference>
<dbReference type="PROSITE" id="PS50011">
    <property type="entry name" value="PROTEIN_KINASE_DOM"/>
    <property type="match status" value="1"/>
</dbReference>
<gene>
    <name evidence="6" type="ORF">NMOB1V02_LOCUS8962</name>
</gene>
<reference evidence="6" key="1">
    <citation type="submission" date="2020-11" db="EMBL/GenBank/DDBJ databases">
        <authorList>
            <person name="Tran Van P."/>
        </authorList>
    </citation>
    <scope>NUCLEOTIDE SEQUENCE</scope>
</reference>
<keyword evidence="7" id="KW-1185">Reference proteome</keyword>
<comment type="subcellular location">
    <subcellularLocation>
        <location evidence="1">Membrane</location>
        <topology evidence="1">Single-pass membrane protein</topology>
    </subcellularLocation>
</comment>
<accession>A0A7R9GHH3</accession>
<evidence type="ECO:0000313" key="6">
    <source>
        <dbReference type="EMBL" id="CAD7281314.1"/>
    </source>
</evidence>
<dbReference type="Gene3D" id="1.10.510.10">
    <property type="entry name" value="Transferase(Phosphotransferase) domain 1"/>
    <property type="match status" value="1"/>
</dbReference>
<sequence>MNMNLASFNNGFSRSHGKIYGQVSVDEDFEYQHQQALGVIIGVVIAVAAVCSVAVALLWWRQHRGRGLKTGGTPLAGTEKSVTINMKSHLLLKLMVVVVRRLPCNSLLMPTVVPSNECPPYEILHPQIVPLKHPTPTPVVNHAYTTIENTSSCYSESYERRVSGDAGVSQGEYAVPTTASSLLLLQQQHVSGDASNTNSSGNATTVTNLESNTTSTGPTSLVSDYRAMVAAAAAEAAAADIGAYCSTTSGVTPSKRVPSWTPGCSSRRQFSMDSSRLARVDRKNLHFVRKLGMDDYGEVSLCLLDCHADEPGRSSSKQMVAVKSLSAGATEILRKCTLVWTVSRKHCAESTTSGVTPSKRVPSWTPGCSSRRQFSMDSSRLARVDRKNLHFVRKLGMDDYGEVSLCLLDCHADEPGRSSSKQMVAVKSLSAGATEILRNQINFESHINVGLLIPAPPPPSVPPPPAVEAYDTYDIHTGKRETVVDSPNINNNLLMSGSPAAKPMQVGFVSRIPKHKIHFVRKLGDGDFGEVSLCVLEDHPDEAGRVVGKQMVAVKSLNGGATELLSSEITDLAVCQPEFSSHYYRTEGGPLLPVRWMAWESIMAGRWSVKSDVWSFGVTLWEILTLAKSLPYGSFTNELVIDNLMHIQRTGESKSMLAVPPHCPKELYDLMRECWLKNEAERPQFKEIHMFLQRKNLGYKPAQC</sequence>
<dbReference type="GO" id="GO:0051897">
    <property type="term" value="P:positive regulation of phosphatidylinositol 3-kinase/protein kinase B signal transduction"/>
    <property type="evidence" value="ECO:0007669"/>
    <property type="project" value="TreeGrafter"/>
</dbReference>
<dbReference type="AlphaFoldDB" id="A0A7R9GHH3"/>
<dbReference type="GO" id="GO:0038062">
    <property type="term" value="F:protein tyrosine kinase collagen receptor activity"/>
    <property type="evidence" value="ECO:0007669"/>
    <property type="project" value="TreeGrafter"/>
</dbReference>
<dbReference type="GO" id="GO:0005886">
    <property type="term" value="C:plasma membrane"/>
    <property type="evidence" value="ECO:0007669"/>
    <property type="project" value="TreeGrafter"/>
</dbReference>
<dbReference type="PROSITE" id="PS00107">
    <property type="entry name" value="PROTEIN_KINASE_ATP"/>
    <property type="match status" value="1"/>
</dbReference>
<keyword evidence="2" id="KW-0547">Nucleotide-binding</keyword>
<evidence type="ECO:0000256" key="2">
    <source>
        <dbReference type="PROSITE-ProRule" id="PRU10141"/>
    </source>
</evidence>
<name>A0A7R9GHH3_9CRUS</name>
<dbReference type="EMBL" id="CAJPEX010002763">
    <property type="protein sequence ID" value="CAG0921466.1"/>
    <property type="molecule type" value="Genomic_DNA"/>
</dbReference>
<dbReference type="InterPro" id="IPR011009">
    <property type="entry name" value="Kinase-like_dom_sf"/>
</dbReference>
<keyword evidence="4" id="KW-0812">Transmembrane</keyword>
<proteinExistence type="predicted"/>
<feature type="transmembrane region" description="Helical" evidence="4">
    <location>
        <begin position="36"/>
        <end position="60"/>
    </location>
</feature>
<dbReference type="OrthoDB" id="6071166at2759"/>
<dbReference type="Gene3D" id="3.30.200.20">
    <property type="entry name" value="Phosphorylase Kinase, domain 1"/>
    <property type="match status" value="3"/>
</dbReference>
<feature type="binding site" evidence="2">
    <location>
        <position position="555"/>
    </location>
    <ligand>
        <name>ATP</name>
        <dbReference type="ChEBI" id="CHEBI:30616"/>
    </ligand>
</feature>
<feature type="domain" description="Protein kinase" evidence="5">
    <location>
        <begin position="389"/>
        <end position="692"/>
    </location>
</feature>
<dbReference type="GO" id="GO:0043235">
    <property type="term" value="C:receptor complex"/>
    <property type="evidence" value="ECO:0007669"/>
    <property type="project" value="TreeGrafter"/>
</dbReference>
<dbReference type="Pfam" id="PF07714">
    <property type="entry name" value="PK_Tyr_Ser-Thr"/>
    <property type="match status" value="1"/>
</dbReference>
<protein>
    <recommendedName>
        <fullName evidence="5">Protein kinase domain-containing protein</fullName>
    </recommendedName>
</protein>
<keyword evidence="4" id="KW-0472">Membrane</keyword>
<keyword evidence="2" id="KW-0067">ATP-binding</keyword>
<dbReference type="InterPro" id="IPR050122">
    <property type="entry name" value="RTK"/>
</dbReference>
<organism evidence="6">
    <name type="scientific">Notodromas monacha</name>
    <dbReference type="NCBI Taxonomy" id="399045"/>
    <lineage>
        <taxon>Eukaryota</taxon>
        <taxon>Metazoa</taxon>
        <taxon>Ecdysozoa</taxon>
        <taxon>Arthropoda</taxon>
        <taxon>Crustacea</taxon>
        <taxon>Oligostraca</taxon>
        <taxon>Ostracoda</taxon>
        <taxon>Podocopa</taxon>
        <taxon>Podocopida</taxon>
        <taxon>Cypridocopina</taxon>
        <taxon>Cypridoidea</taxon>
        <taxon>Cyprididae</taxon>
        <taxon>Notodromas</taxon>
    </lineage>
</organism>
<evidence type="ECO:0000256" key="1">
    <source>
        <dbReference type="ARBA" id="ARBA00004167"/>
    </source>
</evidence>
<dbReference type="InterPro" id="IPR017441">
    <property type="entry name" value="Protein_kinase_ATP_BS"/>
</dbReference>
<dbReference type="GO" id="GO:0005518">
    <property type="term" value="F:collagen binding"/>
    <property type="evidence" value="ECO:0007669"/>
    <property type="project" value="TreeGrafter"/>
</dbReference>
<evidence type="ECO:0000256" key="4">
    <source>
        <dbReference type="SAM" id="Phobius"/>
    </source>
</evidence>
<keyword evidence="4" id="KW-1133">Transmembrane helix</keyword>
<dbReference type="SUPFAM" id="SSF56112">
    <property type="entry name" value="Protein kinase-like (PK-like)"/>
    <property type="match status" value="1"/>
</dbReference>
<dbReference type="EMBL" id="OA884800">
    <property type="protein sequence ID" value="CAD7281314.1"/>
    <property type="molecule type" value="Genomic_DNA"/>
</dbReference>
<evidence type="ECO:0000313" key="7">
    <source>
        <dbReference type="Proteomes" id="UP000678499"/>
    </source>
</evidence>